<name>A0ABD2QBH2_9PLAT</name>
<protein>
    <submittedName>
        <fullName evidence="4">WD repeat-containing protein 37</fullName>
    </submittedName>
</protein>
<accession>A0ABD2QBH2</accession>
<keyword evidence="2" id="KW-0677">Repeat</keyword>
<dbReference type="Pfam" id="PF00400">
    <property type="entry name" value="WD40"/>
    <property type="match status" value="2"/>
</dbReference>
<gene>
    <name evidence="4" type="primary">WDR37_1</name>
    <name evidence="4" type="ORF">Ciccas_004440</name>
</gene>
<dbReference type="PANTHER" id="PTHR19846:SF0">
    <property type="entry name" value="PRE-MRNA PROCESSING FACTOR 4"/>
    <property type="match status" value="1"/>
</dbReference>
<dbReference type="SMART" id="SM00320">
    <property type="entry name" value="WD40"/>
    <property type="match status" value="3"/>
</dbReference>
<dbReference type="InterPro" id="IPR015943">
    <property type="entry name" value="WD40/YVTN_repeat-like_dom_sf"/>
</dbReference>
<evidence type="ECO:0000256" key="2">
    <source>
        <dbReference type="ARBA" id="ARBA00022737"/>
    </source>
</evidence>
<evidence type="ECO:0000256" key="3">
    <source>
        <dbReference type="PROSITE-ProRule" id="PRU00221"/>
    </source>
</evidence>
<dbReference type="InterPro" id="IPR036322">
    <property type="entry name" value="WD40_repeat_dom_sf"/>
</dbReference>
<evidence type="ECO:0000256" key="1">
    <source>
        <dbReference type="ARBA" id="ARBA00022574"/>
    </source>
</evidence>
<reference evidence="4 5" key="1">
    <citation type="submission" date="2024-11" db="EMBL/GenBank/DDBJ databases">
        <title>Adaptive evolution of stress response genes in parasites aligns with host niche diversity.</title>
        <authorList>
            <person name="Hahn C."/>
            <person name="Resl P."/>
        </authorList>
    </citation>
    <scope>NUCLEOTIDE SEQUENCE [LARGE SCALE GENOMIC DNA]</scope>
    <source>
        <strain evidence="4">EGGRZ-B1_66</strain>
        <tissue evidence="4">Body</tissue>
    </source>
</reference>
<keyword evidence="1 3" id="KW-0853">WD repeat</keyword>
<sequence>MESELNFGDLCICSDSPQRNKEVCSGPIVVRHPHSMFQSANLFSTTRQGCSDSCPPLSAADFVQTREHIATGSWDNTARLYDMLTGAEISSLASHSHAITDLRCCPNAEVLLTSSRDGTFRIGVNTALFVPGFTENFKVLTCGADRMCCLWDIRNMACVQAWSTRVSSSVRRVAISQGKPFFSSAKENFVTAQPVDSGVESAGSAQMAKQSQTLTFDGNQNIIALPLDNREVKFVDMTGNRLGRLTRNTNHIHARTILCSTWAKEGKCNLFTAAFDNSVFGWDLSIG</sequence>
<dbReference type="AlphaFoldDB" id="A0ABD2QBH2"/>
<feature type="repeat" description="WD" evidence="3">
    <location>
        <begin position="92"/>
        <end position="122"/>
    </location>
</feature>
<keyword evidence="5" id="KW-1185">Reference proteome</keyword>
<dbReference type="Proteomes" id="UP001626550">
    <property type="component" value="Unassembled WGS sequence"/>
</dbReference>
<dbReference type="PANTHER" id="PTHR19846">
    <property type="entry name" value="WD40 REPEAT PROTEIN"/>
    <property type="match status" value="1"/>
</dbReference>
<dbReference type="Gene3D" id="2.130.10.10">
    <property type="entry name" value="YVTN repeat-like/Quinoprotein amine dehydrogenase"/>
    <property type="match status" value="2"/>
</dbReference>
<dbReference type="EMBL" id="JBJKFK010000464">
    <property type="protein sequence ID" value="KAL3316914.1"/>
    <property type="molecule type" value="Genomic_DNA"/>
</dbReference>
<evidence type="ECO:0000313" key="4">
    <source>
        <dbReference type="EMBL" id="KAL3316914.1"/>
    </source>
</evidence>
<organism evidence="4 5">
    <name type="scientific">Cichlidogyrus casuarinus</name>
    <dbReference type="NCBI Taxonomy" id="1844966"/>
    <lineage>
        <taxon>Eukaryota</taxon>
        <taxon>Metazoa</taxon>
        <taxon>Spiralia</taxon>
        <taxon>Lophotrochozoa</taxon>
        <taxon>Platyhelminthes</taxon>
        <taxon>Monogenea</taxon>
        <taxon>Monopisthocotylea</taxon>
        <taxon>Dactylogyridea</taxon>
        <taxon>Ancyrocephalidae</taxon>
        <taxon>Cichlidogyrus</taxon>
    </lineage>
</organism>
<evidence type="ECO:0000313" key="5">
    <source>
        <dbReference type="Proteomes" id="UP001626550"/>
    </source>
</evidence>
<proteinExistence type="predicted"/>
<dbReference type="PROSITE" id="PS50082">
    <property type="entry name" value="WD_REPEATS_2"/>
    <property type="match status" value="1"/>
</dbReference>
<comment type="caution">
    <text evidence="4">The sequence shown here is derived from an EMBL/GenBank/DDBJ whole genome shotgun (WGS) entry which is preliminary data.</text>
</comment>
<dbReference type="SUPFAM" id="SSF50978">
    <property type="entry name" value="WD40 repeat-like"/>
    <property type="match status" value="1"/>
</dbReference>
<dbReference type="PROSITE" id="PS00678">
    <property type="entry name" value="WD_REPEATS_1"/>
    <property type="match status" value="1"/>
</dbReference>
<dbReference type="InterPro" id="IPR019775">
    <property type="entry name" value="WD40_repeat_CS"/>
</dbReference>
<dbReference type="InterPro" id="IPR001680">
    <property type="entry name" value="WD40_rpt"/>
</dbReference>